<gene>
    <name evidence="2" type="ORF">BCF44_1252</name>
</gene>
<keyword evidence="3" id="KW-1185">Reference proteome</keyword>
<name>A0A3E0GUU4_9PSEU</name>
<organism evidence="2 3">
    <name type="scientific">Kutzneria buriramensis</name>
    <dbReference type="NCBI Taxonomy" id="1045776"/>
    <lineage>
        <taxon>Bacteria</taxon>
        <taxon>Bacillati</taxon>
        <taxon>Actinomycetota</taxon>
        <taxon>Actinomycetes</taxon>
        <taxon>Pseudonocardiales</taxon>
        <taxon>Pseudonocardiaceae</taxon>
        <taxon>Kutzneria</taxon>
    </lineage>
</organism>
<dbReference type="AlphaFoldDB" id="A0A3E0GUU4"/>
<comment type="caution">
    <text evidence="2">The sequence shown here is derived from an EMBL/GenBank/DDBJ whole genome shotgun (WGS) entry which is preliminary data.</text>
</comment>
<dbReference type="InterPro" id="IPR032830">
    <property type="entry name" value="XPB/Ssl2_N"/>
</dbReference>
<dbReference type="GO" id="GO:0004386">
    <property type="term" value="F:helicase activity"/>
    <property type="evidence" value="ECO:0007669"/>
    <property type="project" value="UniProtKB-KW"/>
</dbReference>
<proteinExistence type="predicted"/>
<protein>
    <submittedName>
        <fullName evidence="2">XPB/Ssl2-like helicase family protein</fullName>
    </submittedName>
</protein>
<feature type="domain" description="Helicase XPB/Ssl2 N-terminal" evidence="1">
    <location>
        <begin position="469"/>
        <end position="591"/>
    </location>
</feature>
<dbReference type="Pfam" id="PF13625">
    <property type="entry name" value="Helicase_C_3"/>
    <property type="match status" value="1"/>
</dbReference>
<reference evidence="2 3" key="1">
    <citation type="submission" date="2018-08" db="EMBL/GenBank/DDBJ databases">
        <title>Genomic Encyclopedia of Archaeal and Bacterial Type Strains, Phase II (KMG-II): from individual species to whole genera.</title>
        <authorList>
            <person name="Goeker M."/>
        </authorList>
    </citation>
    <scope>NUCLEOTIDE SEQUENCE [LARGE SCALE GENOMIC DNA]</scope>
    <source>
        <strain evidence="2 3">DSM 45791</strain>
    </source>
</reference>
<dbReference type="EMBL" id="QUNO01000025">
    <property type="protein sequence ID" value="REH29387.1"/>
    <property type="molecule type" value="Genomic_DNA"/>
</dbReference>
<evidence type="ECO:0000313" key="3">
    <source>
        <dbReference type="Proteomes" id="UP000256269"/>
    </source>
</evidence>
<accession>A0A3E0GUU4</accession>
<keyword evidence="2" id="KW-0378">Hydrolase</keyword>
<sequence length="745" mass="78485">MMAGPSLADWFRALDDDALVALLRARPDLATPAPADSTVLATRAGIRASVARACEDLDTFTLTVLEALLVLDADTAPVSVREVAKLLTADATLTRVAGAVAALRARAIVWGEDGAVSAVPAAREVAPPFPGGLGRSLPHLVGKDLTETLTGLAEPERRLLTALSGESPIGLTRDAAVVVPLERATTPTQRLLAMGLLARRDHETVELPREVGMAVRGRRPLGTVQVKEPSLTTIARSQSVVDTTAAGEALELVRHVEALLRLWSEEPAPVLRSGGLGVREVRRIAKALEVDEARAGLLAELVVGAGLVGDSEGVEPEWVPTTLTDGWLVAAPEQRWATLAASWLELPRLPALIGTRDERDKAIGPLTDDLRRPLAPRERRRVLEALAELPAGTSAPNADEVAALLAWRAPRRGGKLRDDVVRWTYAEAAALGVMALGAVTSATRALLAEGPAMAAKRMADAMPEPLDHVLVQADLTVVAPGPLEPLLAAEMALVADVESAGGATVYRVSEASVRRALDGGRTADELHELFRSRSRTPVPQSLTYMIDDVARRHGRLRGGAAGSFLRCDDAVLITEVLANPAAARLELRRIAPTVLVSPLPLIEVLDELRTAGFAPAAESADGSVLDLRPPGRRIPAKARVARRGQAPGQVGDDQLGALVDQLRAGDRAAATPRGTAVAATLELLRAAASEGRSVWLGFVDSRGVATQRVITPVSVAGGILEGVDGGEIRRYPVHLITSAALVETP</sequence>
<evidence type="ECO:0000313" key="2">
    <source>
        <dbReference type="EMBL" id="REH29387.1"/>
    </source>
</evidence>
<keyword evidence="2" id="KW-0347">Helicase</keyword>
<evidence type="ECO:0000259" key="1">
    <source>
        <dbReference type="Pfam" id="PF13625"/>
    </source>
</evidence>
<keyword evidence="2" id="KW-0067">ATP-binding</keyword>
<keyword evidence="2" id="KW-0547">Nucleotide-binding</keyword>
<dbReference type="Proteomes" id="UP000256269">
    <property type="component" value="Unassembled WGS sequence"/>
</dbReference>